<dbReference type="AlphaFoldDB" id="A0A133XK27"/>
<feature type="domain" description="DSBA-like thioredoxin" evidence="1">
    <location>
        <begin position="9"/>
        <end position="188"/>
    </location>
</feature>
<dbReference type="STRING" id="281362.AT959_06310"/>
<evidence type="ECO:0000313" key="2">
    <source>
        <dbReference type="EMBL" id="KXB31291.1"/>
    </source>
</evidence>
<protein>
    <submittedName>
        <fullName evidence="2">Protein-disulfide isomerase</fullName>
    </submittedName>
</protein>
<keyword evidence="3" id="KW-1185">Reference proteome</keyword>
<reference evidence="2 3" key="1">
    <citation type="submission" date="2015-12" db="EMBL/GenBank/DDBJ databases">
        <title>Nitrous oxide reduction kinetics distinguish bacteria harboring typical versus atypical NosZ.</title>
        <authorList>
            <person name="Yoon S."/>
            <person name="Nissen S."/>
            <person name="Park D."/>
            <person name="Sanford R.A."/>
            <person name="Loeffler F.E."/>
        </authorList>
    </citation>
    <scope>NUCLEOTIDE SEQUENCE [LARGE SCALE GENOMIC DNA]</scope>
    <source>
        <strain evidence="2 3">ATCC BAA-841</strain>
    </source>
</reference>
<dbReference type="SUPFAM" id="SSF52833">
    <property type="entry name" value="Thioredoxin-like"/>
    <property type="match status" value="1"/>
</dbReference>
<dbReference type="InterPro" id="IPR001853">
    <property type="entry name" value="DSBA-like_thioredoxin_dom"/>
</dbReference>
<dbReference type="EMBL" id="LODL01000013">
    <property type="protein sequence ID" value="KXB31291.1"/>
    <property type="molecule type" value="Genomic_DNA"/>
</dbReference>
<keyword evidence="2" id="KW-0413">Isomerase</keyword>
<organism evidence="2 3">
    <name type="scientific">Dechloromonas denitrificans</name>
    <dbReference type="NCBI Taxonomy" id="281362"/>
    <lineage>
        <taxon>Bacteria</taxon>
        <taxon>Pseudomonadati</taxon>
        <taxon>Pseudomonadota</taxon>
        <taxon>Betaproteobacteria</taxon>
        <taxon>Rhodocyclales</taxon>
        <taxon>Azonexaceae</taxon>
        <taxon>Dechloromonas</taxon>
    </lineage>
</organism>
<dbReference type="Pfam" id="PF01323">
    <property type="entry name" value="DSBA"/>
    <property type="match status" value="1"/>
</dbReference>
<dbReference type="GO" id="GO:0016491">
    <property type="term" value="F:oxidoreductase activity"/>
    <property type="evidence" value="ECO:0007669"/>
    <property type="project" value="InterPro"/>
</dbReference>
<gene>
    <name evidence="2" type="ORF">AT959_06310</name>
</gene>
<dbReference type="Proteomes" id="UP000070186">
    <property type="component" value="Unassembled WGS sequence"/>
</dbReference>
<dbReference type="PANTHER" id="PTHR13887:SF51">
    <property type="entry name" value="DSBA FAMILY PROTEIN"/>
    <property type="match status" value="1"/>
</dbReference>
<dbReference type="Gene3D" id="3.40.30.10">
    <property type="entry name" value="Glutaredoxin"/>
    <property type="match status" value="1"/>
</dbReference>
<dbReference type="CDD" id="cd03025">
    <property type="entry name" value="DsbA_FrnE_like"/>
    <property type="match status" value="1"/>
</dbReference>
<evidence type="ECO:0000313" key="3">
    <source>
        <dbReference type="Proteomes" id="UP000070186"/>
    </source>
</evidence>
<dbReference type="PANTHER" id="PTHR13887">
    <property type="entry name" value="GLUTATHIONE S-TRANSFERASE KAPPA"/>
    <property type="match status" value="1"/>
</dbReference>
<comment type="caution">
    <text evidence="2">The sequence shown here is derived from an EMBL/GenBank/DDBJ whole genome shotgun (WGS) entry which is preliminary data.</text>
</comment>
<dbReference type="RefSeq" id="WP_066881792.1">
    <property type="nucleotide sequence ID" value="NZ_LODL01000013.1"/>
</dbReference>
<evidence type="ECO:0000259" key="1">
    <source>
        <dbReference type="Pfam" id="PF01323"/>
    </source>
</evidence>
<accession>A0A133XK27</accession>
<dbReference type="GO" id="GO:0016853">
    <property type="term" value="F:isomerase activity"/>
    <property type="evidence" value="ECO:0007669"/>
    <property type="project" value="UniProtKB-KW"/>
</dbReference>
<proteinExistence type="predicted"/>
<sequence>MTTTLHYIYDPLCGWCYGAAPLVKAARAILDVLPHSGGMMAGAQRQAVTPQLRAYVKQHDERIAQLTGQPFGLGYSDGLLCDTGAVFDSEPPTAAILAAEQMAGRGLDMLTQLQIAHYVEGRHIAERATLIAVAATLDLDPAAFAAALDRQFGEAVQTHIRATRELMAEVGAQGFPSFVLEAEGVMQSVDIAGYLGRPQEFQDWLRGQTNLAATTTDAGTFACDINRCAI</sequence>
<name>A0A133XK27_9RHOO</name>
<dbReference type="InterPro" id="IPR036249">
    <property type="entry name" value="Thioredoxin-like_sf"/>
</dbReference>